<sequence length="289" mass="31915">MAAPATSIPTPPATPPPASSAPLPDLSLIHTVPVLSPQANPSDLVLHIDSLLETYLHNLDQYSKLREELSKDLSNGFLSLAHANRTTTTGRRYGEECYDERMKAGRRVEVHLVMKDKKNLPMQECNEETEDSKSKLRTKSSTSDGNFDINNSITKFSIASLYPQKQPLPKLSKVDTNDSTCETSNSNPSPLHTSSNPTPSEPPSLRDPILQFGILIPPSLRTAQKSFIGAISSVIPELLNVTERMKWLEAEIERARRALESSEQVADDEDDNILSSDIGETKTRLPENE</sequence>
<feature type="region of interest" description="Disordered" evidence="2">
    <location>
        <begin position="258"/>
        <end position="289"/>
    </location>
</feature>
<feature type="compositionally biased region" description="Basic and acidic residues" evidence="2">
    <location>
        <begin position="279"/>
        <end position="289"/>
    </location>
</feature>
<reference evidence="3 4" key="1">
    <citation type="submission" date="2015-05" db="EMBL/GenBank/DDBJ databases">
        <title>Distinctive expansion of gene families associated with plant cell wall degradation and secondary metabolism in the genomes of grapevine trunk pathogens.</title>
        <authorList>
            <person name="Lawrence D.P."/>
            <person name="Travadon R."/>
            <person name="Rolshausen P.E."/>
            <person name="Baumgartner K."/>
        </authorList>
    </citation>
    <scope>NUCLEOTIDE SEQUENCE [LARGE SCALE GENOMIC DNA]</scope>
    <source>
        <strain evidence="3">UCRPC4</strain>
    </source>
</reference>
<dbReference type="Pfam" id="PF21730">
    <property type="entry name" value="Vma22_CCDC115"/>
    <property type="match status" value="2"/>
</dbReference>
<dbReference type="GO" id="GO:0051082">
    <property type="term" value="F:unfolded protein binding"/>
    <property type="evidence" value="ECO:0007669"/>
    <property type="project" value="TreeGrafter"/>
</dbReference>
<protein>
    <recommendedName>
        <fullName evidence="1">Vacuolar ATPase assembly protein VMA22</fullName>
    </recommendedName>
</protein>
<dbReference type="Proteomes" id="UP000053317">
    <property type="component" value="Unassembled WGS sequence"/>
</dbReference>
<proteinExistence type="predicted"/>
<dbReference type="InterPro" id="IPR040357">
    <property type="entry name" value="Vma22/CCDC115"/>
</dbReference>
<dbReference type="PANTHER" id="PTHR31996">
    <property type="entry name" value="COILED-COIL DOMAIN-CONTAINING PROTEIN 115"/>
    <property type="match status" value="1"/>
</dbReference>
<dbReference type="GO" id="GO:0070072">
    <property type="term" value="P:vacuolar proton-transporting V-type ATPase complex assembly"/>
    <property type="evidence" value="ECO:0007669"/>
    <property type="project" value="InterPro"/>
</dbReference>
<gene>
    <name evidence="3" type="ORF">UCRPC4_g03752</name>
</gene>
<comment type="caution">
    <text evidence="3">The sequence shown here is derived from an EMBL/GenBank/DDBJ whole genome shotgun (WGS) entry which is preliminary data.</text>
</comment>
<dbReference type="EMBL" id="LCWF01000086">
    <property type="protein sequence ID" value="KKY21316.1"/>
    <property type="molecule type" value="Genomic_DNA"/>
</dbReference>
<feature type="region of interest" description="Disordered" evidence="2">
    <location>
        <begin position="1"/>
        <end position="22"/>
    </location>
</feature>
<feature type="compositionally biased region" description="Polar residues" evidence="2">
    <location>
        <begin position="177"/>
        <end position="192"/>
    </location>
</feature>
<organism evidence="3 4">
    <name type="scientific">Phaeomoniella chlamydospora</name>
    <name type="common">Phaeoacremonium chlamydosporum</name>
    <dbReference type="NCBI Taxonomy" id="158046"/>
    <lineage>
        <taxon>Eukaryota</taxon>
        <taxon>Fungi</taxon>
        <taxon>Dikarya</taxon>
        <taxon>Ascomycota</taxon>
        <taxon>Pezizomycotina</taxon>
        <taxon>Eurotiomycetes</taxon>
        <taxon>Chaetothyriomycetidae</taxon>
        <taxon>Phaeomoniellales</taxon>
        <taxon>Phaeomoniellaceae</taxon>
        <taxon>Phaeomoniella</taxon>
    </lineage>
</organism>
<evidence type="ECO:0000313" key="4">
    <source>
        <dbReference type="Proteomes" id="UP000053317"/>
    </source>
</evidence>
<evidence type="ECO:0000256" key="1">
    <source>
        <dbReference type="ARBA" id="ARBA00093634"/>
    </source>
</evidence>
<accession>A0A0G2EGD5</accession>
<feature type="region of interest" description="Disordered" evidence="2">
    <location>
        <begin position="168"/>
        <end position="206"/>
    </location>
</feature>
<name>A0A0G2EGD5_PHACM</name>
<feature type="compositionally biased region" description="Pro residues" evidence="2">
    <location>
        <begin position="9"/>
        <end position="19"/>
    </location>
</feature>
<keyword evidence="4" id="KW-1185">Reference proteome</keyword>
<evidence type="ECO:0000256" key="2">
    <source>
        <dbReference type="SAM" id="MobiDB-lite"/>
    </source>
</evidence>
<reference evidence="3 4" key="2">
    <citation type="submission" date="2015-05" db="EMBL/GenBank/DDBJ databases">
        <authorList>
            <person name="Morales-Cruz A."/>
            <person name="Amrine K.C."/>
            <person name="Cantu D."/>
        </authorList>
    </citation>
    <scope>NUCLEOTIDE SEQUENCE [LARGE SCALE GENOMIC DNA]</scope>
    <source>
        <strain evidence="3">UCRPC4</strain>
    </source>
</reference>
<dbReference type="PANTHER" id="PTHR31996:SF2">
    <property type="entry name" value="COILED-COIL DOMAIN-CONTAINING PROTEIN 115"/>
    <property type="match status" value="1"/>
</dbReference>
<dbReference type="AlphaFoldDB" id="A0A0G2EGD5"/>
<evidence type="ECO:0000313" key="3">
    <source>
        <dbReference type="EMBL" id="KKY21316.1"/>
    </source>
</evidence>
<dbReference type="OrthoDB" id="408631at2759"/>
<dbReference type="GO" id="GO:1990871">
    <property type="term" value="C:Vma12-Vma22 assembly complex"/>
    <property type="evidence" value="ECO:0007669"/>
    <property type="project" value="TreeGrafter"/>
</dbReference>
<feature type="region of interest" description="Disordered" evidence="2">
    <location>
        <begin position="119"/>
        <end position="144"/>
    </location>
</feature>